<evidence type="ECO:0008006" key="3">
    <source>
        <dbReference type="Google" id="ProtNLM"/>
    </source>
</evidence>
<dbReference type="Proteomes" id="UP000494216">
    <property type="component" value="Unassembled WGS sequence"/>
</dbReference>
<proteinExistence type="predicted"/>
<dbReference type="EMBL" id="CADCXN010000009">
    <property type="protein sequence ID" value="CAA9889485.1"/>
    <property type="molecule type" value="Genomic_DNA"/>
</dbReference>
<name>A0A8S0X6T1_9GAMM</name>
<gene>
    <name evidence="1" type="ORF">METHB2_1060005</name>
</gene>
<keyword evidence="2" id="KW-1185">Reference proteome</keyword>
<accession>A0A8S0X6T1</accession>
<dbReference type="RefSeq" id="WP_174624494.1">
    <property type="nucleotide sequence ID" value="NZ_CADCXN010000009.1"/>
</dbReference>
<protein>
    <recommendedName>
        <fullName evidence="3">DUF4279 domain-containing protein</fullName>
    </recommendedName>
</protein>
<comment type="caution">
    <text evidence="1">The sequence shown here is derived from an EMBL/GenBank/DDBJ whole genome shotgun (WGS) entry which is preliminary data.</text>
</comment>
<evidence type="ECO:0000313" key="2">
    <source>
        <dbReference type="Proteomes" id="UP000494216"/>
    </source>
</evidence>
<dbReference type="AlphaFoldDB" id="A0A8S0X6T1"/>
<evidence type="ECO:0000313" key="1">
    <source>
        <dbReference type="EMBL" id="CAA9889485.1"/>
    </source>
</evidence>
<organism evidence="1 2">
    <name type="scientific">Candidatus Methylobacter favarea</name>
    <dbReference type="NCBI Taxonomy" id="2707345"/>
    <lineage>
        <taxon>Bacteria</taxon>
        <taxon>Pseudomonadati</taxon>
        <taxon>Pseudomonadota</taxon>
        <taxon>Gammaproteobacteria</taxon>
        <taxon>Methylococcales</taxon>
        <taxon>Methylococcaceae</taxon>
        <taxon>Methylobacter</taxon>
    </lineage>
</organism>
<sequence length="137" mass="15593">MNEYNFEISFRITHPSMSPDIICGLLSMETDVKRKVGEARYNPKGKPLPGVWKETYCGFDVPRKEGDSIPECLDNMLQKLKNQRSGIEQIHSSGGNLVFYILSAPKELTFGEKFSWKILMELADLKIDLSLEVHEPS</sequence>
<reference evidence="1 2" key="1">
    <citation type="submission" date="2020-02" db="EMBL/GenBank/DDBJ databases">
        <authorList>
            <person name="Hogendoorn C."/>
        </authorList>
    </citation>
    <scope>NUCLEOTIDE SEQUENCE [LARGE SCALE GENOMIC DNA]</scope>
    <source>
        <strain evidence="1">METHB21</strain>
    </source>
</reference>